<dbReference type="PANTHER" id="PTHR30563">
    <property type="entry name" value="DNA RECOMBINATION PROTEIN RMUC"/>
    <property type="match status" value="1"/>
</dbReference>
<name>A0A4Z0BDY2_9BURK</name>
<comment type="function">
    <text evidence="1">Involved in DNA recombination.</text>
</comment>
<organism evidence="6 7">
    <name type="scientific">Ramlibacter humi</name>
    <dbReference type="NCBI Taxonomy" id="2530451"/>
    <lineage>
        <taxon>Bacteria</taxon>
        <taxon>Pseudomonadati</taxon>
        <taxon>Pseudomonadota</taxon>
        <taxon>Betaproteobacteria</taxon>
        <taxon>Burkholderiales</taxon>
        <taxon>Comamonadaceae</taxon>
        <taxon>Ramlibacter</taxon>
    </lineage>
</organism>
<evidence type="ECO:0000256" key="1">
    <source>
        <dbReference type="ARBA" id="ARBA00003416"/>
    </source>
</evidence>
<reference evidence="6 7" key="1">
    <citation type="submission" date="2019-03" db="EMBL/GenBank/DDBJ databases">
        <title>Ramlibacter sp. 18x22-1, whole genome shotgun sequence.</title>
        <authorList>
            <person name="Zhang X."/>
            <person name="Feng G."/>
            <person name="Zhu H."/>
        </authorList>
    </citation>
    <scope>NUCLEOTIDE SEQUENCE [LARGE SCALE GENOMIC DNA]</scope>
    <source>
        <strain evidence="6 7">18x22-1</strain>
    </source>
</reference>
<dbReference type="InterPro" id="IPR003798">
    <property type="entry name" value="DNA_recombination_RmuC"/>
</dbReference>
<dbReference type="PANTHER" id="PTHR30563:SF0">
    <property type="entry name" value="DNA RECOMBINATION PROTEIN RMUC"/>
    <property type="match status" value="1"/>
</dbReference>
<feature type="coiled-coil region" evidence="5">
    <location>
        <begin position="218"/>
        <end position="245"/>
    </location>
</feature>
<comment type="caution">
    <text evidence="6">The sequence shown here is derived from an EMBL/GenBank/DDBJ whole genome shotgun (WGS) entry which is preliminary data.</text>
</comment>
<dbReference type="GO" id="GO:0006310">
    <property type="term" value="P:DNA recombination"/>
    <property type="evidence" value="ECO:0007669"/>
    <property type="project" value="UniProtKB-KW"/>
</dbReference>
<dbReference type="AlphaFoldDB" id="A0A4Z0BDY2"/>
<dbReference type="OrthoDB" id="9765111at2"/>
<proteinExistence type="inferred from homology"/>
<evidence type="ECO:0000256" key="2">
    <source>
        <dbReference type="ARBA" id="ARBA00009840"/>
    </source>
</evidence>
<dbReference type="Pfam" id="PF02646">
    <property type="entry name" value="RmuC"/>
    <property type="match status" value="1"/>
</dbReference>
<evidence type="ECO:0000313" key="6">
    <source>
        <dbReference type="EMBL" id="TFY96324.1"/>
    </source>
</evidence>
<feature type="coiled-coil region" evidence="5">
    <location>
        <begin position="134"/>
        <end position="179"/>
    </location>
</feature>
<evidence type="ECO:0000256" key="4">
    <source>
        <dbReference type="ARBA" id="ARBA00023172"/>
    </source>
</evidence>
<keyword evidence="4" id="KW-0233">DNA recombination</keyword>
<dbReference type="Proteomes" id="UP000297839">
    <property type="component" value="Unassembled WGS sequence"/>
</dbReference>
<evidence type="ECO:0000256" key="5">
    <source>
        <dbReference type="SAM" id="Coils"/>
    </source>
</evidence>
<comment type="similarity">
    <text evidence="2">Belongs to the RmuC family.</text>
</comment>
<protein>
    <submittedName>
        <fullName evidence="6">DNA recombination protein RmuC</fullName>
    </submittedName>
</protein>
<accession>A0A4Z0BDY2</accession>
<feature type="coiled-coil region" evidence="5">
    <location>
        <begin position="36"/>
        <end position="95"/>
    </location>
</feature>
<gene>
    <name evidence="6" type="ORF">EZ216_20815</name>
</gene>
<keyword evidence="3 5" id="KW-0175">Coiled coil</keyword>
<evidence type="ECO:0000256" key="3">
    <source>
        <dbReference type="ARBA" id="ARBA00023054"/>
    </source>
</evidence>
<evidence type="ECO:0000313" key="7">
    <source>
        <dbReference type="Proteomes" id="UP000297839"/>
    </source>
</evidence>
<keyword evidence="7" id="KW-1185">Reference proteome</keyword>
<sequence>MEIFTVDSIWLAFLALLAGLGAGAALVAFAGRGRAAAQVDAAVARAEATLKEQLSESRERARQAEAALQAERAELAQLQSQTALLRDQLDAARDETAKLGERAAGLEPLRAQLQATESREAELRGRIGTLDVQAAELQARVEAERRAAQERLQELVAAREALSNQFKALANEILEEKSRRFAEQNRESLGQLLDPLRTQIAEFKGKVEEVYVNEGKDRSALSKQVEQLLALNQSLSQDAQNLTLALKGNNKAQGNWGELVLERVLEASGLRKGEEYVVQDYQVRDDGSRAQPDVVVHLPDERRLVIDSKVSLIAYEEYVLAETDTDRAAALKRHLDSTRGHMKDLSGKNYQALYGFKSLDFVLLFVPIEPAFMAAVSGDDKLFMDAWEKNVLLVSPSTLLFVVRTVAHLWRQEAQGRNAQEIAKRGAELYDRLSDFVKELQQVGTRIDQARDAYTDAFNKLSKNRGNVIRQAEMLKDLGVKPTKALPAAVVEAATSDEVAVIAPLAVRAAENTPQLGTTPPLL</sequence>
<dbReference type="EMBL" id="SMLK01000013">
    <property type="protein sequence ID" value="TFY96324.1"/>
    <property type="molecule type" value="Genomic_DNA"/>
</dbReference>